<evidence type="ECO:0000313" key="2">
    <source>
        <dbReference type="Proteomes" id="UP000596387"/>
    </source>
</evidence>
<dbReference type="RefSeq" id="WP_023849981.1">
    <property type="nucleotide sequence ID" value="NZ_CP047170.1"/>
</dbReference>
<geneLocation type="plasmid" evidence="1 2">
    <name>p-SCP4</name>
</geneLocation>
<gene>
    <name evidence="1" type="ORF">GQA70_23335</name>
</gene>
<keyword evidence="2" id="KW-1185">Reference proteome</keyword>
<name>A0ABX7FFN8_9RHOB</name>
<dbReference type="EMBL" id="CP047170">
    <property type="protein sequence ID" value="QRF69274.1"/>
    <property type="molecule type" value="Genomic_DNA"/>
</dbReference>
<protein>
    <submittedName>
        <fullName evidence="1">Uncharacterized protein</fullName>
    </submittedName>
</protein>
<evidence type="ECO:0000313" key="1">
    <source>
        <dbReference type="EMBL" id="QRF69274.1"/>
    </source>
</evidence>
<dbReference type="Proteomes" id="UP000596387">
    <property type="component" value="Plasmid p-SCP4"/>
</dbReference>
<proteinExistence type="predicted"/>
<keyword evidence="1" id="KW-0614">Plasmid</keyword>
<reference evidence="1 2" key="1">
    <citation type="submission" date="2019-12" db="EMBL/GenBank/DDBJ databases">
        <title>Complete Genome Sequence of a Quorum-Sensing Bacterium,Rhodobacteraceae bacterium C31, Isolated from a marine microalgae symbiotic bacteria.</title>
        <authorList>
            <person name="Zhang Y."/>
        </authorList>
    </citation>
    <scope>NUCLEOTIDE SEQUENCE [LARGE SCALE GENOMIC DNA]</scope>
    <source>
        <strain evidence="1 2">C31</strain>
        <plasmid evidence="1 2">p-SCP4</plasmid>
    </source>
</reference>
<sequence length="95" mass="10011">MVTQLEKGDTAIIDQIRSGALPSRPAAGLSEAKLAQVEAMLSAATHMKNAEETVVRVAGRLEGDLGDDARRADLVGIFDNRVADAIRAIPEQSAV</sequence>
<accession>A0ABX7FFN8</accession>
<organism evidence="1 2">
    <name type="scientific">Ponticoccus alexandrii</name>
    <dbReference type="NCBI Taxonomy" id="1943633"/>
    <lineage>
        <taxon>Bacteria</taxon>
        <taxon>Pseudomonadati</taxon>
        <taxon>Pseudomonadota</taxon>
        <taxon>Alphaproteobacteria</taxon>
        <taxon>Rhodobacterales</taxon>
        <taxon>Roseobacteraceae</taxon>
        <taxon>Ponticoccus</taxon>
    </lineage>
</organism>